<dbReference type="SUPFAM" id="SSF56784">
    <property type="entry name" value="HAD-like"/>
    <property type="match status" value="1"/>
</dbReference>
<gene>
    <name evidence="4" type="ORF">RWE15_17735</name>
</gene>
<organism evidence="4 5">
    <name type="scientific">Tigheibacillus halophilus</name>
    <dbReference type="NCBI Taxonomy" id="361280"/>
    <lineage>
        <taxon>Bacteria</taxon>
        <taxon>Bacillati</taxon>
        <taxon>Bacillota</taxon>
        <taxon>Bacilli</taxon>
        <taxon>Bacillales</taxon>
        <taxon>Bacillaceae</taxon>
        <taxon>Tigheibacillus</taxon>
    </lineage>
</organism>
<dbReference type="GO" id="GO:0016787">
    <property type="term" value="F:hydrolase activity"/>
    <property type="evidence" value="ECO:0007669"/>
    <property type="project" value="UniProtKB-KW"/>
</dbReference>
<dbReference type="InterPro" id="IPR036412">
    <property type="entry name" value="HAD-like_sf"/>
</dbReference>
<reference evidence="4 5" key="1">
    <citation type="submission" date="2023-10" db="EMBL/GenBank/DDBJ databases">
        <title>Virgibacillus halophilus 5B73C genome.</title>
        <authorList>
            <person name="Miliotis G."/>
            <person name="Sengupta P."/>
            <person name="Hameed A."/>
            <person name="Chuvochina M."/>
            <person name="Mcdonagh F."/>
            <person name="Simpson A.C."/>
            <person name="Singh N.K."/>
            <person name="Rekha P.D."/>
            <person name="Raman K."/>
            <person name="Hugenholtz P."/>
            <person name="Venkateswaran K."/>
        </authorList>
    </citation>
    <scope>NUCLEOTIDE SEQUENCE [LARGE SCALE GENOMIC DNA]</scope>
    <source>
        <strain evidence="4 5">5B73C</strain>
    </source>
</reference>
<dbReference type="InterPro" id="IPR023214">
    <property type="entry name" value="HAD_sf"/>
</dbReference>
<protein>
    <submittedName>
        <fullName evidence="4">HAD-IA family hydrolase</fullName>
    </submittedName>
</protein>
<dbReference type="Gene3D" id="3.40.50.1000">
    <property type="entry name" value="HAD superfamily/HAD-like"/>
    <property type="match status" value="1"/>
</dbReference>
<keyword evidence="2 4" id="KW-0378">Hydrolase</keyword>
<keyword evidence="5" id="KW-1185">Reference proteome</keyword>
<dbReference type="Proteomes" id="UP001281447">
    <property type="component" value="Unassembled WGS sequence"/>
</dbReference>
<dbReference type="Gene3D" id="1.20.120.710">
    <property type="entry name" value="Haloacid dehalogenase hydrolase-like domain"/>
    <property type="match status" value="1"/>
</dbReference>
<dbReference type="EMBL" id="JAWDIP010000004">
    <property type="protein sequence ID" value="MDY0395889.1"/>
    <property type="molecule type" value="Genomic_DNA"/>
</dbReference>
<evidence type="ECO:0000313" key="4">
    <source>
        <dbReference type="EMBL" id="MDY0395889.1"/>
    </source>
</evidence>
<dbReference type="NCBIfam" id="TIGR01549">
    <property type="entry name" value="HAD-SF-IA-v1"/>
    <property type="match status" value="1"/>
</dbReference>
<evidence type="ECO:0000256" key="1">
    <source>
        <dbReference type="ARBA" id="ARBA00001946"/>
    </source>
</evidence>
<evidence type="ECO:0000256" key="3">
    <source>
        <dbReference type="ARBA" id="ARBA00022842"/>
    </source>
</evidence>
<keyword evidence="3" id="KW-0460">Magnesium</keyword>
<evidence type="ECO:0000256" key="2">
    <source>
        <dbReference type="ARBA" id="ARBA00022801"/>
    </source>
</evidence>
<accession>A0ABU5CBF3</accession>
<sequence length="189" mass="20922">MWANFADPGEDFARLREIAPAYRLKVWQEALAAQQCQQAGLGKELAAMFPEQRKKCPFLFEDTVDVLKSLKEDDFELLLLTNGSPDLQNTKLSLSPVLKEYLDDIIVSGAFGIGKPDPSIFTHALEVLAVEASEVLMVGDNVKTDILGAERSGISSVLVKRHENNASGIHATYEIKNLSELLPLVQRLR</sequence>
<dbReference type="InterPro" id="IPR006439">
    <property type="entry name" value="HAD-SF_hydro_IA"/>
</dbReference>
<dbReference type="PRINTS" id="PR00413">
    <property type="entry name" value="HADHALOGNASE"/>
</dbReference>
<dbReference type="InterPro" id="IPR051400">
    <property type="entry name" value="HAD-like_hydrolase"/>
</dbReference>
<name>A0ABU5CBF3_9BACI</name>
<dbReference type="Pfam" id="PF00702">
    <property type="entry name" value="Hydrolase"/>
    <property type="match status" value="1"/>
</dbReference>
<comment type="caution">
    <text evidence="4">The sequence shown here is derived from an EMBL/GenBank/DDBJ whole genome shotgun (WGS) entry which is preliminary data.</text>
</comment>
<comment type="cofactor">
    <cofactor evidence="1">
        <name>Mg(2+)</name>
        <dbReference type="ChEBI" id="CHEBI:18420"/>
    </cofactor>
</comment>
<evidence type="ECO:0000313" key="5">
    <source>
        <dbReference type="Proteomes" id="UP001281447"/>
    </source>
</evidence>
<proteinExistence type="predicted"/>
<dbReference type="PANTHER" id="PTHR46470">
    <property type="entry name" value="N-ACYLNEURAMINATE-9-PHOSPHATASE"/>
    <property type="match status" value="1"/>
</dbReference>
<dbReference type="PANTHER" id="PTHR46470:SF3">
    <property type="entry name" value="N-ACYLNEURAMINATE-9-PHOSPHATASE"/>
    <property type="match status" value="1"/>
</dbReference>